<dbReference type="RefSeq" id="XP_065674078.1">
    <property type="nucleotide sequence ID" value="XM_065818006.1"/>
</dbReference>
<dbReference type="Proteomes" id="UP001652625">
    <property type="component" value="Chromosome 14"/>
</dbReference>
<evidence type="ECO:0000313" key="2">
    <source>
        <dbReference type="RefSeq" id="XP_065674078.1"/>
    </source>
</evidence>
<dbReference type="GeneID" id="136091022"/>
<gene>
    <name evidence="2" type="primary">LOC136091022</name>
</gene>
<reference evidence="2" key="1">
    <citation type="submission" date="2025-08" db="UniProtKB">
        <authorList>
            <consortium name="RefSeq"/>
        </authorList>
    </citation>
    <scope>IDENTIFICATION</scope>
</reference>
<dbReference type="Gene3D" id="3.30.420.10">
    <property type="entry name" value="Ribonuclease H-like superfamily/Ribonuclease H"/>
    <property type="match status" value="1"/>
</dbReference>
<dbReference type="InterPro" id="IPR036397">
    <property type="entry name" value="RNaseH_sf"/>
</dbReference>
<keyword evidence="1" id="KW-1185">Reference proteome</keyword>
<name>A0ABM4DHV6_HYDVU</name>
<evidence type="ECO:0000313" key="1">
    <source>
        <dbReference type="Proteomes" id="UP001652625"/>
    </source>
</evidence>
<accession>A0ABM4DHV6</accession>
<organism evidence="1 2">
    <name type="scientific">Hydra vulgaris</name>
    <name type="common">Hydra</name>
    <name type="synonym">Hydra attenuata</name>
    <dbReference type="NCBI Taxonomy" id="6087"/>
    <lineage>
        <taxon>Eukaryota</taxon>
        <taxon>Metazoa</taxon>
        <taxon>Cnidaria</taxon>
        <taxon>Hydrozoa</taxon>
        <taxon>Hydroidolina</taxon>
        <taxon>Anthoathecata</taxon>
        <taxon>Aplanulata</taxon>
        <taxon>Hydridae</taxon>
        <taxon>Hydra</taxon>
    </lineage>
</organism>
<proteinExistence type="predicted"/>
<protein>
    <submittedName>
        <fullName evidence="2">Uncharacterized protein LOC136091022</fullName>
    </submittedName>
</protein>
<sequence>MPIYGPLIQQLAISLANQDLKKLDLLDSLDSLSLRGKKGRPSKTTIRIERETIRKIEQDQGLSVPKLTKDLQTDHCITVNFQTVCNRLKKQGRIMVWGSFPWSGVGELKFIDGIMTKEVYTYILKQKLRSSARCAGLYRNFIFQQDGDQKHSSK</sequence>